<proteinExistence type="predicted"/>
<sequence>MRHDLDPEPSTFMIDYPYEGGTRTAYIVATDLEDALAQLSALQAFGHIEGQLIESGDIHAPTLN</sequence>
<reference evidence="1" key="1">
    <citation type="submission" date="2022-10" db="EMBL/GenBank/DDBJ databases">
        <title>YIM 151497 complete genome.</title>
        <authorList>
            <person name="Chen X."/>
        </authorList>
    </citation>
    <scope>NUCLEOTIDE SEQUENCE</scope>
    <source>
        <strain evidence="1">YIM 151497</strain>
    </source>
</reference>
<protein>
    <submittedName>
        <fullName evidence="1">Uncharacterized protein</fullName>
    </submittedName>
</protein>
<dbReference type="EMBL" id="CP107716">
    <property type="protein sequence ID" value="UYQ70979.1"/>
    <property type="molecule type" value="Genomic_DNA"/>
</dbReference>
<dbReference type="Proteomes" id="UP001163882">
    <property type="component" value="Chromosome"/>
</dbReference>
<name>A0ABY6IKU7_9HYPH</name>
<gene>
    <name evidence="1" type="ORF">OF122_13015</name>
</gene>
<keyword evidence="2" id="KW-1185">Reference proteome</keyword>
<evidence type="ECO:0000313" key="2">
    <source>
        <dbReference type="Proteomes" id="UP001163882"/>
    </source>
</evidence>
<dbReference type="RefSeq" id="WP_264224643.1">
    <property type="nucleotide sequence ID" value="NZ_CP107716.1"/>
</dbReference>
<evidence type="ECO:0000313" key="1">
    <source>
        <dbReference type="EMBL" id="UYQ70979.1"/>
    </source>
</evidence>
<accession>A0ABY6IKU7</accession>
<organism evidence="1 2">
    <name type="scientific">Pelagibacterium flavum</name>
    <dbReference type="NCBI Taxonomy" id="2984530"/>
    <lineage>
        <taxon>Bacteria</taxon>
        <taxon>Pseudomonadati</taxon>
        <taxon>Pseudomonadota</taxon>
        <taxon>Alphaproteobacteria</taxon>
        <taxon>Hyphomicrobiales</taxon>
        <taxon>Devosiaceae</taxon>
        <taxon>Pelagibacterium</taxon>
    </lineage>
</organism>